<dbReference type="AlphaFoldDB" id="A0A6G0YAU9"/>
<evidence type="ECO:0000313" key="3">
    <source>
        <dbReference type="Proteomes" id="UP000478052"/>
    </source>
</evidence>
<keyword evidence="3" id="KW-1185">Reference proteome</keyword>
<protein>
    <submittedName>
        <fullName evidence="2">Uncharacterized protein</fullName>
    </submittedName>
</protein>
<feature type="signal peptide" evidence="1">
    <location>
        <begin position="1"/>
        <end position="18"/>
    </location>
</feature>
<sequence length="104" mass="12078">MNILILCVFFFFLCLCTRESVEKMQTFGVVSDSKMNVVGALGGHFLNFPIVYKSAGKNGNFYAKPFFDQIDFFIWFDNIKYILILFLSPNSERIDECIDFTMIE</sequence>
<dbReference type="Proteomes" id="UP000478052">
    <property type="component" value="Unassembled WGS sequence"/>
</dbReference>
<dbReference type="EMBL" id="VUJU01005122">
    <property type="protein sequence ID" value="KAF0752209.1"/>
    <property type="molecule type" value="Genomic_DNA"/>
</dbReference>
<feature type="chain" id="PRO_5026042010" evidence="1">
    <location>
        <begin position="19"/>
        <end position="104"/>
    </location>
</feature>
<reference evidence="2 3" key="1">
    <citation type="submission" date="2019-08" db="EMBL/GenBank/DDBJ databases">
        <title>Whole genome of Aphis craccivora.</title>
        <authorList>
            <person name="Voronova N.V."/>
            <person name="Shulinski R.S."/>
            <person name="Bandarenka Y.V."/>
            <person name="Zhorov D.G."/>
            <person name="Warner D."/>
        </authorList>
    </citation>
    <scope>NUCLEOTIDE SEQUENCE [LARGE SCALE GENOMIC DNA]</scope>
    <source>
        <strain evidence="2">180601</strain>
        <tissue evidence="2">Whole Body</tissue>
    </source>
</reference>
<evidence type="ECO:0000313" key="2">
    <source>
        <dbReference type="EMBL" id="KAF0752209.1"/>
    </source>
</evidence>
<name>A0A6G0YAU9_APHCR</name>
<evidence type="ECO:0000256" key="1">
    <source>
        <dbReference type="SAM" id="SignalP"/>
    </source>
</evidence>
<proteinExistence type="predicted"/>
<accession>A0A6G0YAU9</accession>
<keyword evidence="1" id="KW-0732">Signal</keyword>
<comment type="caution">
    <text evidence="2">The sequence shown here is derived from an EMBL/GenBank/DDBJ whole genome shotgun (WGS) entry which is preliminary data.</text>
</comment>
<organism evidence="2 3">
    <name type="scientific">Aphis craccivora</name>
    <name type="common">Cowpea aphid</name>
    <dbReference type="NCBI Taxonomy" id="307492"/>
    <lineage>
        <taxon>Eukaryota</taxon>
        <taxon>Metazoa</taxon>
        <taxon>Ecdysozoa</taxon>
        <taxon>Arthropoda</taxon>
        <taxon>Hexapoda</taxon>
        <taxon>Insecta</taxon>
        <taxon>Pterygota</taxon>
        <taxon>Neoptera</taxon>
        <taxon>Paraneoptera</taxon>
        <taxon>Hemiptera</taxon>
        <taxon>Sternorrhyncha</taxon>
        <taxon>Aphidomorpha</taxon>
        <taxon>Aphidoidea</taxon>
        <taxon>Aphididae</taxon>
        <taxon>Aphidini</taxon>
        <taxon>Aphis</taxon>
        <taxon>Aphis</taxon>
    </lineage>
</organism>
<gene>
    <name evidence="2" type="ORF">FWK35_00020215</name>
</gene>
<feature type="non-terminal residue" evidence="2">
    <location>
        <position position="104"/>
    </location>
</feature>